<keyword evidence="2" id="KW-0472">Membrane</keyword>
<name>A0AAW2YI14_9EUKA</name>
<accession>A0AAW2YI14</accession>
<feature type="transmembrane region" description="Helical" evidence="2">
    <location>
        <begin position="122"/>
        <end position="146"/>
    </location>
</feature>
<keyword evidence="5" id="KW-1185">Reference proteome</keyword>
<keyword evidence="2" id="KW-1133">Transmembrane helix</keyword>
<gene>
    <name evidence="4" type="ORF">AKO1_006225</name>
</gene>
<reference evidence="4 5" key="1">
    <citation type="submission" date="2024-03" db="EMBL/GenBank/DDBJ databases">
        <title>The Acrasis kona genome and developmental transcriptomes reveal deep origins of eukaryotic multicellular pathways.</title>
        <authorList>
            <person name="Sheikh S."/>
            <person name="Fu C.-J."/>
            <person name="Brown M.W."/>
            <person name="Baldauf S.L."/>
        </authorList>
    </citation>
    <scope>NUCLEOTIDE SEQUENCE [LARGE SCALE GENOMIC DNA]</scope>
    <source>
        <strain evidence="4 5">ATCC MYA-3509</strain>
    </source>
</reference>
<feature type="chain" id="PRO_5043923968" evidence="3">
    <location>
        <begin position="18"/>
        <end position="221"/>
    </location>
</feature>
<feature type="signal peptide" evidence="3">
    <location>
        <begin position="1"/>
        <end position="17"/>
    </location>
</feature>
<keyword evidence="3" id="KW-0732">Signal</keyword>
<dbReference type="Proteomes" id="UP001431209">
    <property type="component" value="Unassembled WGS sequence"/>
</dbReference>
<evidence type="ECO:0000256" key="2">
    <source>
        <dbReference type="SAM" id="Phobius"/>
    </source>
</evidence>
<evidence type="ECO:0000256" key="3">
    <source>
        <dbReference type="SAM" id="SignalP"/>
    </source>
</evidence>
<feature type="compositionally biased region" description="Pro residues" evidence="1">
    <location>
        <begin position="192"/>
        <end position="201"/>
    </location>
</feature>
<feature type="region of interest" description="Disordered" evidence="1">
    <location>
        <begin position="175"/>
        <end position="203"/>
    </location>
</feature>
<comment type="caution">
    <text evidence="4">The sequence shown here is derived from an EMBL/GenBank/DDBJ whole genome shotgun (WGS) entry which is preliminary data.</text>
</comment>
<sequence length="221" mass="25122">MILRTLLLVIAIQLVYATTNKGSMYLRPKAHFSLGFINSQVKFSYNIVSDREINIYVVSMDNYENLQTDQRFRYYRDLSAENTLFGKASGSIPLDGHLVITNTGARDAFVTYEFSEDNRVNVLAIVLPIVLGLVLILFVALVIYVIRRKRIARRKYETVASPLIAATQVYQPSSYTQPYDNPPQYTHQQPSYPQPYNPPMNPNLSPVANVVYNPLPSAPRQ</sequence>
<feature type="compositionally biased region" description="Polar residues" evidence="1">
    <location>
        <begin position="175"/>
        <end position="187"/>
    </location>
</feature>
<evidence type="ECO:0000313" key="5">
    <source>
        <dbReference type="Proteomes" id="UP001431209"/>
    </source>
</evidence>
<organism evidence="4 5">
    <name type="scientific">Acrasis kona</name>
    <dbReference type="NCBI Taxonomy" id="1008807"/>
    <lineage>
        <taxon>Eukaryota</taxon>
        <taxon>Discoba</taxon>
        <taxon>Heterolobosea</taxon>
        <taxon>Tetramitia</taxon>
        <taxon>Eutetramitia</taxon>
        <taxon>Acrasidae</taxon>
        <taxon>Acrasis</taxon>
    </lineage>
</organism>
<protein>
    <submittedName>
        <fullName evidence="4">Uncharacterized protein</fullName>
    </submittedName>
</protein>
<evidence type="ECO:0000256" key="1">
    <source>
        <dbReference type="SAM" id="MobiDB-lite"/>
    </source>
</evidence>
<evidence type="ECO:0000313" key="4">
    <source>
        <dbReference type="EMBL" id="KAL0476631.1"/>
    </source>
</evidence>
<proteinExistence type="predicted"/>
<dbReference type="AlphaFoldDB" id="A0AAW2YI14"/>
<keyword evidence="2" id="KW-0812">Transmembrane</keyword>
<dbReference type="EMBL" id="JAOPGA020000066">
    <property type="protein sequence ID" value="KAL0476631.1"/>
    <property type="molecule type" value="Genomic_DNA"/>
</dbReference>